<gene>
    <name evidence="1" type="ORF">FA95DRAFT_922147</name>
</gene>
<dbReference type="Proteomes" id="UP000814033">
    <property type="component" value="Unassembled WGS sequence"/>
</dbReference>
<reference evidence="1" key="2">
    <citation type="journal article" date="2022" name="New Phytol.">
        <title>Evolutionary transition to the ectomycorrhizal habit in the genomes of a hyperdiverse lineage of mushroom-forming fungi.</title>
        <authorList>
            <person name="Looney B."/>
            <person name="Miyauchi S."/>
            <person name="Morin E."/>
            <person name="Drula E."/>
            <person name="Courty P.E."/>
            <person name="Kohler A."/>
            <person name="Kuo A."/>
            <person name="LaButti K."/>
            <person name="Pangilinan J."/>
            <person name="Lipzen A."/>
            <person name="Riley R."/>
            <person name="Andreopoulos W."/>
            <person name="He G."/>
            <person name="Johnson J."/>
            <person name="Nolan M."/>
            <person name="Tritt A."/>
            <person name="Barry K.W."/>
            <person name="Grigoriev I.V."/>
            <person name="Nagy L.G."/>
            <person name="Hibbett D."/>
            <person name="Henrissat B."/>
            <person name="Matheny P.B."/>
            <person name="Labbe J."/>
            <person name="Martin F.M."/>
        </authorList>
    </citation>
    <scope>NUCLEOTIDE SEQUENCE</scope>
    <source>
        <strain evidence="1">FP105234-sp</strain>
    </source>
</reference>
<accession>A0ACB8S059</accession>
<proteinExistence type="predicted"/>
<protein>
    <submittedName>
        <fullName evidence="1">Uncharacterized protein</fullName>
    </submittedName>
</protein>
<sequence length="252" mass="27540">MLRAPSPGRHYSDAPRQTQLARAAHSHRSDHRAEVANIGVCICYASVSSVCTSLCRGQYCALSPSAPPSPANKRAITPRLSFCISPLPRPNAESFPASPGLLRTPAIQIPDITPYPERAAILGCSPALWMPQTERPLARTRSPANVGACESRPVLAAGDGPEEFVGPPRSHCSVCFLRSLPPVPRIARNNRVFCFSGRLRFLIMVLRQLCHRWARDDTMEPPKHRQKRQARTLAVEKHTAFPGSGSASPRGE</sequence>
<name>A0ACB8S059_9AGAM</name>
<dbReference type="EMBL" id="MU275876">
    <property type="protein sequence ID" value="KAI0049193.1"/>
    <property type="molecule type" value="Genomic_DNA"/>
</dbReference>
<reference evidence="1" key="1">
    <citation type="submission" date="2021-02" db="EMBL/GenBank/DDBJ databases">
        <authorList>
            <consortium name="DOE Joint Genome Institute"/>
            <person name="Ahrendt S."/>
            <person name="Looney B.P."/>
            <person name="Miyauchi S."/>
            <person name="Morin E."/>
            <person name="Drula E."/>
            <person name="Courty P.E."/>
            <person name="Chicoki N."/>
            <person name="Fauchery L."/>
            <person name="Kohler A."/>
            <person name="Kuo A."/>
            <person name="Labutti K."/>
            <person name="Pangilinan J."/>
            <person name="Lipzen A."/>
            <person name="Riley R."/>
            <person name="Andreopoulos W."/>
            <person name="He G."/>
            <person name="Johnson J."/>
            <person name="Barry K.W."/>
            <person name="Grigoriev I.V."/>
            <person name="Nagy L."/>
            <person name="Hibbett D."/>
            <person name="Henrissat B."/>
            <person name="Matheny P.B."/>
            <person name="Labbe J."/>
            <person name="Martin F."/>
        </authorList>
    </citation>
    <scope>NUCLEOTIDE SEQUENCE</scope>
    <source>
        <strain evidence="1">FP105234-sp</strain>
    </source>
</reference>
<evidence type="ECO:0000313" key="2">
    <source>
        <dbReference type="Proteomes" id="UP000814033"/>
    </source>
</evidence>
<organism evidence="1 2">
    <name type="scientific">Auriscalpium vulgare</name>
    <dbReference type="NCBI Taxonomy" id="40419"/>
    <lineage>
        <taxon>Eukaryota</taxon>
        <taxon>Fungi</taxon>
        <taxon>Dikarya</taxon>
        <taxon>Basidiomycota</taxon>
        <taxon>Agaricomycotina</taxon>
        <taxon>Agaricomycetes</taxon>
        <taxon>Russulales</taxon>
        <taxon>Auriscalpiaceae</taxon>
        <taxon>Auriscalpium</taxon>
    </lineage>
</organism>
<evidence type="ECO:0000313" key="1">
    <source>
        <dbReference type="EMBL" id="KAI0049193.1"/>
    </source>
</evidence>
<keyword evidence="2" id="KW-1185">Reference proteome</keyword>
<comment type="caution">
    <text evidence="1">The sequence shown here is derived from an EMBL/GenBank/DDBJ whole genome shotgun (WGS) entry which is preliminary data.</text>
</comment>